<dbReference type="AlphaFoldDB" id="A0A317F6C7"/>
<name>A0A317F6C7_9PROT</name>
<dbReference type="Proteomes" id="UP000245765">
    <property type="component" value="Unassembled WGS sequence"/>
</dbReference>
<dbReference type="OrthoDB" id="7360705at2"/>
<sequence>MVDLTEQERAAIRAAMRRIAEAMDDIGWATRLQDLTEPQVLTLIEVAVGGFQDAMQAIARGQPVEELPF</sequence>
<dbReference type="InterPro" id="IPR045422">
    <property type="entry name" value="DUF6511"/>
</dbReference>
<protein>
    <submittedName>
        <fullName evidence="1">Uncharacterized protein</fullName>
    </submittedName>
</protein>
<keyword evidence="2" id="KW-1185">Reference proteome</keyword>
<evidence type="ECO:0000313" key="2">
    <source>
        <dbReference type="Proteomes" id="UP000245765"/>
    </source>
</evidence>
<dbReference type="Pfam" id="PF20121">
    <property type="entry name" value="DUF6511"/>
    <property type="match status" value="1"/>
</dbReference>
<gene>
    <name evidence="1" type="ORF">DFH01_23855</name>
</gene>
<evidence type="ECO:0000313" key="1">
    <source>
        <dbReference type="EMBL" id="PWS34761.1"/>
    </source>
</evidence>
<reference evidence="2" key="1">
    <citation type="submission" date="2018-05" db="EMBL/GenBank/DDBJ databases">
        <authorList>
            <person name="Du Z."/>
            <person name="Wang X."/>
        </authorList>
    </citation>
    <scope>NUCLEOTIDE SEQUENCE [LARGE SCALE GENOMIC DNA]</scope>
    <source>
        <strain evidence="2">CQN31</strain>
    </source>
</reference>
<comment type="caution">
    <text evidence="1">The sequence shown here is derived from an EMBL/GenBank/DDBJ whole genome shotgun (WGS) entry which is preliminary data.</text>
</comment>
<accession>A0A317F6C7</accession>
<proteinExistence type="predicted"/>
<organism evidence="1 2">
    <name type="scientific">Falsiroseomonas bella</name>
    <dbReference type="NCBI Taxonomy" id="2184016"/>
    <lineage>
        <taxon>Bacteria</taxon>
        <taxon>Pseudomonadati</taxon>
        <taxon>Pseudomonadota</taxon>
        <taxon>Alphaproteobacteria</taxon>
        <taxon>Acetobacterales</taxon>
        <taxon>Roseomonadaceae</taxon>
        <taxon>Falsiroseomonas</taxon>
    </lineage>
</organism>
<dbReference type="EMBL" id="QGNA01000006">
    <property type="protein sequence ID" value="PWS34761.1"/>
    <property type="molecule type" value="Genomic_DNA"/>
</dbReference>